<evidence type="ECO:0000256" key="1">
    <source>
        <dbReference type="ARBA" id="ARBA00004651"/>
    </source>
</evidence>
<feature type="region of interest" description="Disordered" evidence="7">
    <location>
        <begin position="206"/>
        <end position="245"/>
    </location>
</feature>
<evidence type="ECO:0000256" key="6">
    <source>
        <dbReference type="ARBA" id="ARBA00023136"/>
    </source>
</evidence>
<feature type="transmembrane region" description="Helical" evidence="8">
    <location>
        <begin position="82"/>
        <end position="102"/>
    </location>
</feature>
<keyword evidence="4 8" id="KW-0812">Transmembrane</keyword>
<feature type="compositionally biased region" description="Low complexity" evidence="7">
    <location>
        <begin position="210"/>
        <end position="229"/>
    </location>
</feature>
<feature type="transmembrane region" description="Helical" evidence="8">
    <location>
        <begin position="21"/>
        <end position="39"/>
    </location>
</feature>
<evidence type="ECO:0000256" key="3">
    <source>
        <dbReference type="ARBA" id="ARBA00022475"/>
    </source>
</evidence>
<organism evidence="9 10">
    <name type="scientific">Corynebacterium xerosis</name>
    <dbReference type="NCBI Taxonomy" id="1725"/>
    <lineage>
        <taxon>Bacteria</taxon>
        <taxon>Bacillati</taxon>
        <taxon>Actinomycetota</taxon>
        <taxon>Actinomycetes</taxon>
        <taxon>Mycobacteriales</taxon>
        <taxon>Corynebacteriaceae</taxon>
        <taxon>Corynebacterium</taxon>
    </lineage>
</organism>
<evidence type="ECO:0000313" key="9">
    <source>
        <dbReference type="EMBL" id="NMF09809.1"/>
    </source>
</evidence>
<dbReference type="Proteomes" id="UP000589552">
    <property type="component" value="Unassembled WGS sequence"/>
</dbReference>
<comment type="similarity">
    <text evidence="2">Belongs to the CPA3 antiporters (TC 2.A.63) subunit E family.</text>
</comment>
<dbReference type="EMBL" id="JABAGA010000005">
    <property type="protein sequence ID" value="NMF09809.1"/>
    <property type="molecule type" value="Genomic_DNA"/>
</dbReference>
<protein>
    <submittedName>
        <fullName evidence="9">Na+/H+ antiporter subunit E</fullName>
    </submittedName>
</protein>
<evidence type="ECO:0000256" key="7">
    <source>
        <dbReference type="SAM" id="MobiDB-lite"/>
    </source>
</evidence>
<evidence type="ECO:0000256" key="2">
    <source>
        <dbReference type="ARBA" id="ARBA00006228"/>
    </source>
</evidence>
<dbReference type="InterPro" id="IPR002758">
    <property type="entry name" value="Cation_antiport_E"/>
</dbReference>
<comment type="caution">
    <text evidence="9">The sequence shown here is derived from an EMBL/GenBank/DDBJ whole genome shotgun (WGS) entry which is preliminary data.</text>
</comment>
<evidence type="ECO:0000256" key="8">
    <source>
        <dbReference type="SAM" id="Phobius"/>
    </source>
</evidence>
<dbReference type="PANTHER" id="PTHR34584:SF1">
    <property type="entry name" value="NA(+)_H(+) ANTIPORTER SUBUNIT E1"/>
    <property type="match status" value="1"/>
</dbReference>
<dbReference type="GO" id="GO:0005886">
    <property type="term" value="C:plasma membrane"/>
    <property type="evidence" value="ECO:0007669"/>
    <property type="project" value="UniProtKB-SubCell"/>
</dbReference>
<evidence type="ECO:0000256" key="5">
    <source>
        <dbReference type="ARBA" id="ARBA00022989"/>
    </source>
</evidence>
<comment type="subcellular location">
    <subcellularLocation>
        <location evidence="1">Cell membrane</location>
        <topology evidence="1">Multi-pass membrane protein</topology>
    </subcellularLocation>
</comment>
<dbReference type="NCBIfam" id="NF006521">
    <property type="entry name" value="PRK08965.1-5"/>
    <property type="match status" value="1"/>
</dbReference>
<evidence type="ECO:0000313" key="10">
    <source>
        <dbReference type="Proteomes" id="UP000589552"/>
    </source>
</evidence>
<dbReference type="RefSeq" id="WP_168938085.1">
    <property type="nucleotide sequence ID" value="NZ_JABAGA010000005.1"/>
</dbReference>
<feature type="transmembrane region" description="Helical" evidence="8">
    <location>
        <begin position="45"/>
        <end position="62"/>
    </location>
</feature>
<keyword evidence="5 8" id="KW-1133">Transmembrane helix</keyword>
<dbReference type="Pfam" id="PF01899">
    <property type="entry name" value="MNHE"/>
    <property type="match status" value="1"/>
</dbReference>
<dbReference type="PANTHER" id="PTHR34584">
    <property type="entry name" value="NA(+)/H(+) ANTIPORTER SUBUNIT E1"/>
    <property type="match status" value="1"/>
</dbReference>
<evidence type="ECO:0000256" key="4">
    <source>
        <dbReference type="ARBA" id="ARBA00022692"/>
    </source>
</evidence>
<keyword evidence="6 8" id="KW-0472">Membrane</keyword>
<keyword evidence="3" id="KW-1003">Cell membrane</keyword>
<sequence length="245" mass="26954">MSPDKNHAGVAKPDKREERRKSRPSFILFLWIVVMWQLLWGEVTWANIFGGIGVALLISIFVPMPRVPVSDIDVHWPSMIKLFATFFVDFIVASFTVAWLAVRRQDPPPSAVVEIPMRTRDDLSLASAIALINLQPGGLAIDIDNRRKTVTMHLLDGSSTGRIDKTIRQLGRLEWQVIRAFESRDIHEEDAAAAVPLGHDHADVQAEVSADAQAGPQADAAADAQADAQTGPHTEAGTPDVRKED</sequence>
<gene>
    <name evidence="9" type="ORF">HF852_09415</name>
</gene>
<proteinExistence type="inferred from homology"/>
<dbReference type="GO" id="GO:0008324">
    <property type="term" value="F:monoatomic cation transmembrane transporter activity"/>
    <property type="evidence" value="ECO:0007669"/>
    <property type="project" value="InterPro"/>
</dbReference>
<accession>A0A7X9SXD0</accession>
<dbReference type="AlphaFoldDB" id="A0A7X9SXD0"/>
<name>A0A7X9SXD0_9CORY</name>
<reference evidence="9 10" key="1">
    <citation type="submission" date="2020-04" db="EMBL/GenBank/DDBJ databases">
        <authorList>
            <person name="Hitch T.C.A."/>
            <person name="Wylensek D."/>
            <person name="Clavel T."/>
        </authorList>
    </citation>
    <scope>NUCLEOTIDE SEQUENCE [LARGE SCALE GENOMIC DNA]</scope>
    <source>
        <strain evidence="9 10">BL-383-APC-2I</strain>
    </source>
</reference>